<proteinExistence type="predicted"/>
<accession>A0A4V1AWD8</accession>
<protein>
    <submittedName>
        <fullName evidence="1">Uncharacterized protein</fullName>
    </submittedName>
</protein>
<reference evidence="1 2" key="1">
    <citation type="submission" date="2019-03" db="EMBL/GenBank/DDBJ databases">
        <title>The genome sequence of Nitrosococcus wardiae strain D1FHST reveals the archetypal metabolic capacity of ammonia-oxidizing Gammaproteobacteria.</title>
        <authorList>
            <person name="Wang L."/>
            <person name="Lim C.K."/>
            <person name="Hanson T.E."/>
            <person name="Dang H."/>
            <person name="Klotz M.G."/>
        </authorList>
    </citation>
    <scope>NUCLEOTIDE SEQUENCE [LARGE SCALE GENOMIC DNA]</scope>
    <source>
        <strain evidence="1 2">D1FHS</strain>
    </source>
</reference>
<dbReference type="Proteomes" id="UP000294325">
    <property type="component" value="Chromosome"/>
</dbReference>
<evidence type="ECO:0000313" key="1">
    <source>
        <dbReference type="EMBL" id="QBQ56285.1"/>
    </source>
</evidence>
<dbReference type="AlphaFoldDB" id="A0A4V1AWD8"/>
<keyword evidence="2" id="KW-1185">Reference proteome</keyword>
<name>A0A4V1AWD8_9GAMM</name>
<dbReference type="KEGG" id="nwr:E3U44_18610"/>
<dbReference type="EMBL" id="CP038033">
    <property type="protein sequence ID" value="QBQ56285.1"/>
    <property type="molecule type" value="Genomic_DNA"/>
</dbReference>
<sequence length="100" mass="11177">METLTFINSALNTFSIIAIAGRPCTFYNCSGKFGVLERKVSIVVNLPAQYGKNAPKPGIGAVLKKPQRKHRHQIRLMLLKLLKKRCSFFALLFASGDVKR</sequence>
<organism evidence="1 2">
    <name type="scientific">Nitrosococcus wardiae</name>
    <dbReference type="NCBI Taxonomy" id="1814290"/>
    <lineage>
        <taxon>Bacteria</taxon>
        <taxon>Pseudomonadati</taxon>
        <taxon>Pseudomonadota</taxon>
        <taxon>Gammaproteobacteria</taxon>
        <taxon>Chromatiales</taxon>
        <taxon>Chromatiaceae</taxon>
        <taxon>Nitrosococcus</taxon>
    </lineage>
</organism>
<dbReference type="RefSeq" id="WP_134359533.1">
    <property type="nucleotide sequence ID" value="NZ_CP038033.1"/>
</dbReference>
<evidence type="ECO:0000313" key="2">
    <source>
        <dbReference type="Proteomes" id="UP000294325"/>
    </source>
</evidence>
<gene>
    <name evidence="1" type="ORF">E3U44_18610</name>
</gene>